<protein>
    <submittedName>
        <fullName evidence="2">Uncharacterized protein</fullName>
    </submittedName>
</protein>
<organism evidence="2 3">
    <name type="scientific">Kryptolebias marmoratus</name>
    <name type="common">Mangrove killifish</name>
    <name type="synonym">Rivulus marmoratus</name>
    <dbReference type="NCBI Taxonomy" id="37003"/>
    <lineage>
        <taxon>Eukaryota</taxon>
        <taxon>Metazoa</taxon>
        <taxon>Chordata</taxon>
        <taxon>Craniata</taxon>
        <taxon>Vertebrata</taxon>
        <taxon>Euteleostomi</taxon>
        <taxon>Actinopterygii</taxon>
        <taxon>Neopterygii</taxon>
        <taxon>Teleostei</taxon>
        <taxon>Neoteleostei</taxon>
        <taxon>Acanthomorphata</taxon>
        <taxon>Ovalentaria</taxon>
        <taxon>Atherinomorphae</taxon>
        <taxon>Cyprinodontiformes</taxon>
        <taxon>Rivulidae</taxon>
        <taxon>Kryptolebias</taxon>
    </lineage>
</organism>
<keyword evidence="1" id="KW-0732">Signal</keyword>
<name>A0A3Q3BKT7_KRYMA</name>
<dbReference type="Ensembl" id="ENSKMAT00000030535.1">
    <property type="protein sequence ID" value="ENSKMAP00000030151.1"/>
    <property type="gene ID" value="ENSKMAG00000022288.1"/>
</dbReference>
<dbReference type="Proteomes" id="UP000264800">
    <property type="component" value="Unplaced"/>
</dbReference>
<proteinExistence type="predicted"/>
<sequence>TKVVLLMLLIFRDRMWAFNTKRKTPKKHLWQHRHNAKSTSLEIPNSRRKQHKNCSSYVLLIHIYSATKFLLPHR</sequence>
<reference evidence="2" key="1">
    <citation type="submission" date="2025-08" db="UniProtKB">
        <authorList>
            <consortium name="Ensembl"/>
        </authorList>
    </citation>
    <scope>IDENTIFICATION</scope>
</reference>
<feature type="signal peptide" evidence="1">
    <location>
        <begin position="1"/>
        <end position="17"/>
    </location>
</feature>
<evidence type="ECO:0000256" key="1">
    <source>
        <dbReference type="SAM" id="SignalP"/>
    </source>
</evidence>
<evidence type="ECO:0000313" key="2">
    <source>
        <dbReference type="Ensembl" id="ENSKMAP00000030151.1"/>
    </source>
</evidence>
<accession>A0A3Q3BKT7</accession>
<evidence type="ECO:0000313" key="3">
    <source>
        <dbReference type="Proteomes" id="UP000264800"/>
    </source>
</evidence>
<feature type="chain" id="PRO_5018552773" evidence="1">
    <location>
        <begin position="18"/>
        <end position="74"/>
    </location>
</feature>
<reference evidence="2" key="2">
    <citation type="submission" date="2025-09" db="UniProtKB">
        <authorList>
            <consortium name="Ensembl"/>
        </authorList>
    </citation>
    <scope>IDENTIFICATION</scope>
</reference>
<dbReference type="AlphaFoldDB" id="A0A3Q3BKT7"/>
<keyword evidence="3" id="KW-1185">Reference proteome</keyword>